<evidence type="ECO:0000313" key="3">
    <source>
        <dbReference type="Proteomes" id="UP000651112"/>
    </source>
</evidence>
<keyword evidence="3" id="KW-1185">Reference proteome</keyword>
<proteinExistence type="predicted"/>
<dbReference type="EMBL" id="JACNYL010000001">
    <property type="protein sequence ID" value="MBD1420887.1"/>
    <property type="molecule type" value="Genomic_DNA"/>
</dbReference>
<gene>
    <name evidence="2" type="ORF">H8B21_04795</name>
</gene>
<keyword evidence="1" id="KW-0732">Signal</keyword>
<evidence type="ECO:0000313" key="2">
    <source>
        <dbReference type="EMBL" id="MBD1420887.1"/>
    </source>
</evidence>
<feature type="signal peptide" evidence="1">
    <location>
        <begin position="1"/>
        <end position="21"/>
    </location>
</feature>
<evidence type="ECO:0000256" key="1">
    <source>
        <dbReference type="SAM" id="SignalP"/>
    </source>
</evidence>
<name>A0ABR7XRH7_9SPHI</name>
<sequence length="809" mass="92279">MIKLRLIILFNVLFLSTVSFAQALRSDNDVEPFVGSSCTLHEEPNVELAKSWWPDQRNIWTPIGWKDHYFRFNVLYNGNVLVEPAPHWAPMRKHSKKYLGQDFMLSFYPLPSGTPPPLPKEVTSLWRIDGGRGIQGWRKDKETPVLYTDFPLQEGIVVRKEIFANVKGSKDVETGIEPLYAWIRLSVTNVDTSRFKGVIPVATQLSRVYYIHSQRYLQEDGITIDINPKLAPYPKELSLANFTENGQQGYRLLEPDGKVRLVILPTEQSRNITLSPIDSGMYNLRIDLNAKVGDKVDVLVPMLPEELTEVNTQQALGFDGALTNTEPYWQHRPKSAANIHVPEEYINRWLAHSIKFAEIIAEKDYVNGEYTFLSGSWGYDNLWSTPTSMTSHMFLSLLGYHESVGRHLELFRENQGTVKPPGAAYELHPGYYSTPKTLTAFDWLTDHGAILHQASTHAMLSKDPVFIANWTESIVKACDFIKDMSAKTNFEGIKGLLPPAVATDELMEVQAVWNVAWNYKGLHSAVEFLQSINHPRAADLLAFKKKFKETFITAYRKLAAEGPTWTDRDGNKRPKPPTNLTLEPMPFHRFSDAFYLDGGPMVLVWAGLMDANDPIMRSVVDFFRHGPNRDFYGTRFNPLSRPYLNREISTCEPCYSWNVFHSWQLHDRKHFLEGLYSLLVGATSQQTYISCEHRHGIQGTLFATPLAFNLMRLAMIDDEIEENAIHLLRICPDAWISSKEETVFENMPTKYGVADLRVNKSEDGKTLFVTINGKWTKKPEKLKVHVPLKGVTRVVINGKRYKPADIIDI</sequence>
<dbReference type="SUPFAM" id="SSF48208">
    <property type="entry name" value="Six-hairpin glycosidases"/>
    <property type="match status" value="1"/>
</dbReference>
<dbReference type="InterPro" id="IPR008928">
    <property type="entry name" value="6-hairpin_glycosidase_sf"/>
</dbReference>
<comment type="caution">
    <text evidence="2">The sequence shown here is derived from an EMBL/GenBank/DDBJ whole genome shotgun (WGS) entry which is preliminary data.</text>
</comment>
<reference evidence="2 3" key="1">
    <citation type="submission" date="2020-08" db="EMBL/GenBank/DDBJ databases">
        <title>Sphingobacterium sp. DN00404 isolated from aquaculture water.</title>
        <authorList>
            <person name="Zhang M."/>
        </authorList>
    </citation>
    <scope>NUCLEOTIDE SEQUENCE [LARGE SCALE GENOMIC DNA]</scope>
    <source>
        <strain evidence="2 3">KCTC 42746</strain>
    </source>
</reference>
<dbReference type="RefSeq" id="WP_190312622.1">
    <property type="nucleotide sequence ID" value="NZ_JACNYL010000001.1"/>
</dbReference>
<feature type="chain" id="PRO_5047484847" evidence="1">
    <location>
        <begin position="22"/>
        <end position="809"/>
    </location>
</feature>
<accession>A0ABR7XRH7</accession>
<protein>
    <submittedName>
        <fullName evidence="2">Uncharacterized protein</fullName>
    </submittedName>
</protein>
<organism evidence="2 3">
    <name type="scientific">Sphingobacterium chuzhouense</name>
    <dbReference type="NCBI Taxonomy" id="1742264"/>
    <lineage>
        <taxon>Bacteria</taxon>
        <taxon>Pseudomonadati</taxon>
        <taxon>Bacteroidota</taxon>
        <taxon>Sphingobacteriia</taxon>
        <taxon>Sphingobacteriales</taxon>
        <taxon>Sphingobacteriaceae</taxon>
        <taxon>Sphingobacterium</taxon>
    </lineage>
</organism>
<dbReference type="Proteomes" id="UP000651112">
    <property type="component" value="Unassembled WGS sequence"/>
</dbReference>